<feature type="domain" description="GIY-YIG" evidence="15">
    <location>
        <begin position="20"/>
        <end position="98"/>
    </location>
</feature>
<dbReference type="InterPro" id="IPR003583">
    <property type="entry name" value="Hlx-hairpin-Hlx_DNA-bd_motif"/>
</dbReference>
<dbReference type="Pfam" id="PF08459">
    <property type="entry name" value="UvrC_RNaseH_dom"/>
    <property type="match status" value="1"/>
</dbReference>
<dbReference type="InterPro" id="IPR050066">
    <property type="entry name" value="UvrABC_protein_C"/>
</dbReference>
<comment type="subunit">
    <text evidence="10 13">Interacts with UvrB in an incision complex.</text>
</comment>
<dbReference type="SUPFAM" id="SSF47781">
    <property type="entry name" value="RuvA domain 2-like"/>
    <property type="match status" value="1"/>
</dbReference>
<keyword evidence="2 13" id="KW-0963">Cytoplasm</keyword>
<evidence type="ECO:0000256" key="3">
    <source>
        <dbReference type="ARBA" id="ARBA00022763"/>
    </source>
</evidence>
<reference evidence="17 18" key="1">
    <citation type="submission" date="2014-04" db="EMBL/GenBank/DDBJ databases">
        <title>Marinobacterium kochiensis sp. nov., isolated from sediment sample collected from Kochi backwaters in Kerala, India.</title>
        <authorList>
            <person name="Singh A."/>
            <person name="Pinnaka A.K."/>
        </authorList>
    </citation>
    <scope>NUCLEOTIDE SEQUENCE [LARGE SCALE GENOMIC DNA]</scope>
    <source>
        <strain evidence="17 18">AK27</strain>
    </source>
</reference>
<organism evidence="17 18">
    <name type="scientific">Marinobacterium lacunae</name>
    <dbReference type="NCBI Taxonomy" id="1232683"/>
    <lineage>
        <taxon>Bacteria</taxon>
        <taxon>Pseudomonadati</taxon>
        <taxon>Pseudomonadota</taxon>
        <taxon>Gammaproteobacteria</taxon>
        <taxon>Oceanospirillales</taxon>
        <taxon>Oceanospirillaceae</taxon>
        <taxon>Marinobacterium</taxon>
    </lineage>
</organism>
<evidence type="ECO:0000256" key="2">
    <source>
        <dbReference type="ARBA" id="ARBA00022490"/>
    </source>
</evidence>
<evidence type="ECO:0000313" key="17">
    <source>
        <dbReference type="EMBL" id="KEA61873.1"/>
    </source>
</evidence>
<dbReference type="GO" id="GO:0009381">
    <property type="term" value="F:excinuclease ABC activity"/>
    <property type="evidence" value="ECO:0007669"/>
    <property type="project" value="UniProtKB-UniRule"/>
</dbReference>
<evidence type="ECO:0000256" key="9">
    <source>
        <dbReference type="ARBA" id="ARBA00061531"/>
    </source>
</evidence>
<dbReference type="PROSITE" id="PS50151">
    <property type="entry name" value="UVR"/>
    <property type="match status" value="1"/>
</dbReference>
<dbReference type="InterPro" id="IPR010994">
    <property type="entry name" value="RuvA_2-like"/>
</dbReference>
<dbReference type="InterPro" id="IPR000305">
    <property type="entry name" value="GIY-YIG_endonuc"/>
</dbReference>
<dbReference type="GO" id="GO:0009432">
    <property type="term" value="P:SOS response"/>
    <property type="evidence" value="ECO:0007669"/>
    <property type="project" value="UniProtKB-UniRule"/>
</dbReference>
<sequence length="612" mass="68063">MTATEDSLFDSKAFLSRLTSRPGVYQMYDVNGAILYVGKARNLKNRVSSYFRASGLTTKTMALVAKIARIEVTVTNSETEALLLEQNLIKELRPPYNILLRDDKSYPYILITDKDEYPAVRFQRGAKKGKGRYFGPFPSGSAVRESLHILQKVFLIRQCEDSFFRNRSRPCLQYQIKRCSGPCVGLITPEQYREDLRHATMFLEGRNQTIMDELGAQMDAASAELNFEKAAELRDQISRLRQVQEQQYVSGLQGDADVFGCAMQAGGTVVHGLFVRQGRVIGSKVYHPRVSIEESPADVLAAFIGQFYLAGIREIPDQLILSYELEENDALAQALSQKRGRNVSITHKVRGDRAGWQRLAQTNAEQQLASHLANKQNIHGRYLALQDLLGLDSLPQRLECFDISHSSGEATVASCVVFDGNGPLKSDYRTFNIEGITPGDDYAAMHQALTRRYTRLKKGEGKLPDILVIDGGKGQVAQAMEVLGSLQIDEVLVIGIAKGPTRKAGFEVLVSGETGAEQMLQGDSAALHLLQHIRDEAHRFAITGHRARRGKARKQSRLEGIPGIGPKRRRELLRYFGGVREIESASVEEIAKVSTISRALAEEIHAALHPEH</sequence>
<dbReference type="InterPro" id="IPR035901">
    <property type="entry name" value="GIY-YIG_endonuc_sf"/>
</dbReference>
<dbReference type="SMART" id="SM00278">
    <property type="entry name" value="HhH1"/>
    <property type="match status" value="2"/>
</dbReference>
<keyword evidence="6 13" id="KW-0234">DNA repair</keyword>
<dbReference type="Pfam" id="PF01541">
    <property type="entry name" value="GIY-YIG"/>
    <property type="match status" value="1"/>
</dbReference>
<evidence type="ECO:0000256" key="5">
    <source>
        <dbReference type="ARBA" id="ARBA00022881"/>
    </source>
</evidence>
<dbReference type="FunFam" id="1.10.150.20:FF:000005">
    <property type="entry name" value="UvrABC system protein C"/>
    <property type="match status" value="1"/>
</dbReference>
<dbReference type="Gene3D" id="3.30.420.340">
    <property type="entry name" value="UvrC, RNAse H endonuclease domain"/>
    <property type="match status" value="1"/>
</dbReference>
<dbReference type="InterPro" id="IPR001162">
    <property type="entry name" value="UvrC_RNase_H_dom"/>
</dbReference>
<dbReference type="OrthoDB" id="9804933at2"/>
<dbReference type="FunFam" id="3.30.420.340:FF:000001">
    <property type="entry name" value="UvrABC system protein C"/>
    <property type="match status" value="1"/>
</dbReference>
<dbReference type="Gene3D" id="4.10.860.10">
    <property type="entry name" value="UVR domain"/>
    <property type="match status" value="1"/>
</dbReference>
<evidence type="ECO:0000256" key="11">
    <source>
        <dbReference type="ARBA" id="ARBA00067419"/>
    </source>
</evidence>
<dbReference type="Pfam" id="PF14520">
    <property type="entry name" value="HHH_5"/>
    <property type="match status" value="1"/>
</dbReference>
<dbReference type="PROSITE" id="PS50165">
    <property type="entry name" value="UVRC"/>
    <property type="match status" value="1"/>
</dbReference>
<dbReference type="InterPro" id="IPR004791">
    <property type="entry name" value="UvrC"/>
</dbReference>
<dbReference type="SUPFAM" id="SSF82771">
    <property type="entry name" value="GIY-YIG endonuclease"/>
    <property type="match status" value="1"/>
</dbReference>
<dbReference type="AlphaFoldDB" id="A0A081FTL8"/>
<dbReference type="InterPro" id="IPR038476">
    <property type="entry name" value="UvrC_RNase_H_dom_sf"/>
</dbReference>
<dbReference type="PANTHER" id="PTHR30562:SF1">
    <property type="entry name" value="UVRABC SYSTEM PROTEIN C"/>
    <property type="match status" value="1"/>
</dbReference>
<dbReference type="InterPro" id="IPR001943">
    <property type="entry name" value="UVR_dom"/>
</dbReference>
<dbReference type="Pfam" id="PF02151">
    <property type="entry name" value="UVR"/>
    <property type="match status" value="1"/>
</dbReference>
<feature type="domain" description="UVR" evidence="14">
    <location>
        <begin position="208"/>
        <end position="243"/>
    </location>
</feature>
<dbReference type="CDD" id="cd10434">
    <property type="entry name" value="GIY-YIG_UvrC_Cho"/>
    <property type="match status" value="1"/>
</dbReference>
<gene>
    <name evidence="13" type="primary">uvrC</name>
    <name evidence="17" type="ORF">ADIMK_4020</name>
</gene>
<evidence type="ECO:0000256" key="10">
    <source>
        <dbReference type="ARBA" id="ARBA00062841"/>
    </source>
</evidence>
<evidence type="ECO:0000313" key="18">
    <source>
        <dbReference type="Proteomes" id="UP000028252"/>
    </source>
</evidence>
<dbReference type="Pfam" id="PF22920">
    <property type="entry name" value="UvrC_RNaseH"/>
    <property type="match status" value="1"/>
</dbReference>
<evidence type="ECO:0000256" key="8">
    <source>
        <dbReference type="ARBA" id="ARBA00059452"/>
    </source>
</evidence>
<dbReference type="InterPro" id="IPR047296">
    <property type="entry name" value="GIY-YIG_UvrC_Cho"/>
</dbReference>
<accession>A0A081FTL8</accession>
<keyword evidence="18" id="KW-1185">Reference proteome</keyword>
<comment type="similarity">
    <text evidence="9 13">Belongs to the UvrC family.</text>
</comment>
<dbReference type="Gene3D" id="3.40.1440.10">
    <property type="entry name" value="GIY-YIG endonuclease"/>
    <property type="match status" value="1"/>
</dbReference>
<keyword evidence="7 13" id="KW-0742">SOS response</keyword>
<dbReference type="GO" id="GO:0003677">
    <property type="term" value="F:DNA binding"/>
    <property type="evidence" value="ECO:0007669"/>
    <property type="project" value="UniProtKB-UniRule"/>
</dbReference>
<dbReference type="InterPro" id="IPR036876">
    <property type="entry name" value="UVR_dom_sf"/>
</dbReference>
<comment type="subcellular location">
    <subcellularLocation>
        <location evidence="1 13">Cytoplasm</location>
    </subcellularLocation>
</comment>
<evidence type="ECO:0000259" key="14">
    <source>
        <dbReference type="PROSITE" id="PS50151"/>
    </source>
</evidence>
<dbReference type="eggNOG" id="COG0322">
    <property type="taxonomic scope" value="Bacteria"/>
</dbReference>
<dbReference type="Gene3D" id="1.10.150.20">
    <property type="entry name" value="5' to 3' exonuclease, C-terminal subdomain"/>
    <property type="match status" value="1"/>
</dbReference>
<proteinExistence type="inferred from homology"/>
<evidence type="ECO:0000259" key="16">
    <source>
        <dbReference type="PROSITE" id="PS50165"/>
    </source>
</evidence>
<name>A0A081FTL8_9GAMM</name>
<dbReference type="STRING" id="1232683.ADIMK_4020"/>
<evidence type="ECO:0000256" key="6">
    <source>
        <dbReference type="ARBA" id="ARBA00023204"/>
    </source>
</evidence>
<comment type="caution">
    <text evidence="17">The sequence shown here is derived from an EMBL/GenBank/DDBJ whole genome shotgun (WGS) entry which is preliminary data.</text>
</comment>
<keyword evidence="5 13" id="KW-0267">Excision nuclease</keyword>
<dbReference type="EMBL" id="JMQN01000059">
    <property type="protein sequence ID" value="KEA61873.1"/>
    <property type="molecule type" value="Genomic_DNA"/>
</dbReference>
<comment type="function">
    <text evidence="8 13">The UvrABC repair system catalyzes the recognition and processing of DNA lesions. UvrC both incises the 5' and 3' sides of the lesion. The N-terminal half is responsible for the 3' incision and the C-terminal half is responsible for the 5' incision.</text>
</comment>
<evidence type="ECO:0000256" key="7">
    <source>
        <dbReference type="ARBA" id="ARBA00023236"/>
    </source>
</evidence>
<evidence type="ECO:0000259" key="15">
    <source>
        <dbReference type="PROSITE" id="PS50164"/>
    </source>
</evidence>
<protein>
    <recommendedName>
        <fullName evidence="11 13">UvrABC system protein C</fullName>
        <shortName evidence="13">Protein UvrC</shortName>
    </recommendedName>
    <alternativeName>
        <fullName evidence="12 13">Excinuclease ABC subunit C</fullName>
    </alternativeName>
</protein>
<dbReference type="SUPFAM" id="SSF46600">
    <property type="entry name" value="C-terminal UvrC-binding domain of UvrB"/>
    <property type="match status" value="1"/>
</dbReference>
<dbReference type="PATRIC" id="fig|1232683.4.peg.3955"/>
<feature type="domain" description="UvrC family homology region profile" evidence="16">
    <location>
        <begin position="258"/>
        <end position="483"/>
    </location>
</feature>
<dbReference type="PROSITE" id="PS50164">
    <property type="entry name" value="GIY_YIG"/>
    <property type="match status" value="1"/>
</dbReference>
<evidence type="ECO:0000256" key="12">
    <source>
        <dbReference type="ARBA" id="ARBA00077138"/>
    </source>
</evidence>
<dbReference type="NCBIfam" id="TIGR00194">
    <property type="entry name" value="uvrC"/>
    <property type="match status" value="1"/>
</dbReference>
<dbReference type="HAMAP" id="MF_00203">
    <property type="entry name" value="UvrC"/>
    <property type="match status" value="1"/>
</dbReference>
<dbReference type="NCBIfam" id="NF001824">
    <property type="entry name" value="PRK00558.1-5"/>
    <property type="match status" value="1"/>
</dbReference>
<evidence type="ECO:0000256" key="4">
    <source>
        <dbReference type="ARBA" id="ARBA00022769"/>
    </source>
</evidence>
<dbReference type="GO" id="GO:0009380">
    <property type="term" value="C:excinuclease repair complex"/>
    <property type="evidence" value="ECO:0007669"/>
    <property type="project" value="InterPro"/>
</dbReference>
<evidence type="ECO:0000256" key="1">
    <source>
        <dbReference type="ARBA" id="ARBA00004496"/>
    </source>
</evidence>
<dbReference type="PANTHER" id="PTHR30562">
    <property type="entry name" value="UVRC/OXIDOREDUCTASE"/>
    <property type="match status" value="1"/>
</dbReference>
<evidence type="ECO:0000256" key="13">
    <source>
        <dbReference type="HAMAP-Rule" id="MF_00203"/>
    </source>
</evidence>
<dbReference type="SMART" id="SM00465">
    <property type="entry name" value="GIYc"/>
    <property type="match status" value="1"/>
</dbReference>
<dbReference type="FunFam" id="3.40.1440.10:FF:000001">
    <property type="entry name" value="UvrABC system protein C"/>
    <property type="match status" value="1"/>
</dbReference>
<keyword evidence="4 13" id="KW-0228">DNA excision</keyword>
<dbReference type="GO" id="GO:0005737">
    <property type="term" value="C:cytoplasm"/>
    <property type="evidence" value="ECO:0007669"/>
    <property type="project" value="UniProtKB-SubCell"/>
</dbReference>
<keyword evidence="3 13" id="KW-0227">DNA damage</keyword>
<dbReference type="GO" id="GO:0006289">
    <property type="term" value="P:nucleotide-excision repair"/>
    <property type="evidence" value="ECO:0007669"/>
    <property type="project" value="UniProtKB-UniRule"/>
</dbReference>
<dbReference type="Proteomes" id="UP000028252">
    <property type="component" value="Unassembled WGS sequence"/>
</dbReference>